<accession>A0A7D5JED5</accession>
<evidence type="ECO:0000313" key="3">
    <source>
        <dbReference type="Proteomes" id="UP000509638"/>
    </source>
</evidence>
<protein>
    <submittedName>
        <fullName evidence="2">Uncharacterized protein</fullName>
    </submittedName>
</protein>
<gene>
    <name evidence="2" type="ORF">HW566_03855</name>
</gene>
<name>A0A7D5JED5_9MICO</name>
<dbReference type="Proteomes" id="UP000509638">
    <property type="component" value="Chromosome"/>
</dbReference>
<dbReference type="AlphaFoldDB" id="A0A7D5JED5"/>
<evidence type="ECO:0000256" key="1">
    <source>
        <dbReference type="SAM" id="MobiDB-lite"/>
    </source>
</evidence>
<reference evidence="2 3" key="1">
    <citation type="submission" date="2020-06" db="EMBL/GenBank/DDBJ databases">
        <authorList>
            <person name="Jo H."/>
        </authorList>
    </citation>
    <scope>NUCLEOTIDE SEQUENCE [LARGE SCALE GENOMIC DNA]</scope>
    <source>
        <strain evidence="2 3">I46</strain>
    </source>
</reference>
<proteinExistence type="predicted"/>
<sequence length="324" mass="35906">MHRNTLRWAAPAVVGLVFILAGCTGGDPATPDDEISPLGEYFSAFYGGDLSEEEQQAKFEADDKQREELMAQCMQDEGFEYIPVPTSGAVFSSGEEWKPDDREFVSQWGYGAVEYPGADEQPDPEQTTTDPNSEYVMSLSESEQTAYYEALYGPTPSEDEMSEDGSYEYNWETAGCSGWASHEISGDDPLQSDEFADVMDAINAFYENSATLPAIAELDREWASCMDGAGYPGFASQADAQNSIYDELNALWSENTSETGPDEAAMDEIHEREVELALADLDCREETDYRAKYQDAQFEAEEQFIADHKTELDAMKAAAEQARS</sequence>
<dbReference type="PROSITE" id="PS51257">
    <property type="entry name" value="PROKAR_LIPOPROTEIN"/>
    <property type="match status" value="1"/>
</dbReference>
<feature type="region of interest" description="Disordered" evidence="1">
    <location>
        <begin position="113"/>
        <end position="132"/>
    </location>
</feature>
<evidence type="ECO:0000313" key="2">
    <source>
        <dbReference type="EMBL" id="QLD10998.1"/>
    </source>
</evidence>
<dbReference type="RefSeq" id="WP_178010579.1">
    <property type="nucleotide sequence ID" value="NZ_CP058316.1"/>
</dbReference>
<organism evidence="2 3">
    <name type="scientific">Microbacterium oleivorans</name>
    <dbReference type="NCBI Taxonomy" id="273677"/>
    <lineage>
        <taxon>Bacteria</taxon>
        <taxon>Bacillati</taxon>
        <taxon>Actinomycetota</taxon>
        <taxon>Actinomycetes</taxon>
        <taxon>Micrococcales</taxon>
        <taxon>Microbacteriaceae</taxon>
        <taxon>Microbacterium</taxon>
    </lineage>
</organism>
<dbReference type="EMBL" id="CP058316">
    <property type="protein sequence ID" value="QLD10998.1"/>
    <property type="molecule type" value="Genomic_DNA"/>
</dbReference>